<organism evidence="2 3">
    <name type="scientific">Pichia membranifaciens</name>
    <dbReference type="NCBI Taxonomy" id="4926"/>
    <lineage>
        <taxon>Eukaryota</taxon>
        <taxon>Fungi</taxon>
        <taxon>Dikarya</taxon>
        <taxon>Ascomycota</taxon>
        <taxon>Saccharomycotina</taxon>
        <taxon>Pichiomycetes</taxon>
        <taxon>Pichiales</taxon>
        <taxon>Pichiaceae</taxon>
        <taxon>Pichia</taxon>
    </lineage>
</organism>
<dbReference type="Proteomes" id="UP000186136">
    <property type="component" value="Unassembled WGS sequence"/>
</dbReference>
<evidence type="ECO:0000313" key="3">
    <source>
        <dbReference type="Proteomes" id="UP000186136"/>
    </source>
</evidence>
<evidence type="ECO:0000256" key="1">
    <source>
        <dbReference type="SAM" id="MobiDB-lite"/>
    </source>
</evidence>
<dbReference type="AlphaFoldDB" id="A0A1Q2YK80"/>
<feature type="region of interest" description="Disordered" evidence="1">
    <location>
        <begin position="1"/>
        <end position="105"/>
    </location>
</feature>
<protein>
    <submittedName>
        <fullName evidence="2">Uncharacterized protein</fullName>
    </submittedName>
</protein>
<evidence type="ECO:0000313" key="2">
    <source>
        <dbReference type="EMBL" id="GAV29966.1"/>
    </source>
</evidence>
<comment type="caution">
    <text evidence="2">The sequence shown here is derived from an EMBL/GenBank/DDBJ whole genome shotgun (WGS) entry which is preliminary data.</text>
</comment>
<feature type="compositionally biased region" description="Acidic residues" evidence="1">
    <location>
        <begin position="72"/>
        <end position="102"/>
    </location>
</feature>
<dbReference type="EMBL" id="BDGI01000149">
    <property type="protein sequence ID" value="GAV29966.1"/>
    <property type="molecule type" value="Genomic_DNA"/>
</dbReference>
<reference evidence="2 3" key="1">
    <citation type="submission" date="2016-08" db="EMBL/GenBank/DDBJ databases">
        <title>Whole genome shotgun sequence of Pichia membranifaciens KS47-1.</title>
        <authorList>
            <person name="Konishi M."/>
            <person name="Ishida M."/>
            <person name="Arakawa T."/>
            <person name="Kato Y."/>
            <person name="Horiuchi J."/>
        </authorList>
    </citation>
    <scope>NUCLEOTIDE SEQUENCE [LARGE SCALE GENOMIC DNA]</scope>
    <source>
        <strain evidence="2 3">KS47-1</strain>
    </source>
</reference>
<feature type="compositionally biased region" description="Basic and acidic residues" evidence="1">
    <location>
        <begin position="36"/>
        <end position="48"/>
    </location>
</feature>
<feature type="compositionally biased region" description="Basic and acidic residues" evidence="1">
    <location>
        <begin position="9"/>
        <end position="27"/>
    </location>
</feature>
<name>A0A1Q2YK80_9ASCO</name>
<keyword evidence="3" id="KW-1185">Reference proteome</keyword>
<proteinExistence type="predicted"/>
<gene>
    <name evidence="2" type="ORF">PMKS-003472</name>
</gene>
<feature type="compositionally biased region" description="Basic and acidic residues" evidence="1">
    <location>
        <begin position="56"/>
        <end position="71"/>
    </location>
</feature>
<accession>A0A1Q2YK80</accession>
<sequence>MSAYNRFTNRGDGDGSDDDATRPKDSGDVDGEGDGDGDRQSIDREYRVAKNQGVDLTREFTDHLHDGRDSVDEGQSDEAYGYDDFDHDFDDGFDDDDDDDGDTASLISIVSGHTEQPTPGGEQKRPSVGDQLVLLPGRVQDDQGDVEPAPWAVVLQEGVSEVHHGPGAAGGGAAGRGNELKSVFDSDGQRRLYELERFYKLRQRLPFEEVLRHLDLVLHEPLCCLGRDQRLVRPIQHQDPIPDPHLLQARGTCDEEHDRGGAAGVCVQ</sequence>